<dbReference type="EMBL" id="HBUF01400921">
    <property type="protein sequence ID" value="CAG6736855.1"/>
    <property type="molecule type" value="Transcribed_RNA"/>
</dbReference>
<dbReference type="Gene3D" id="3.60.10.10">
    <property type="entry name" value="Endonuclease/exonuclease/phosphatase"/>
    <property type="match status" value="1"/>
</dbReference>
<dbReference type="AlphaFoldDB" id="A0A8D8YXQ4"/>
<reference evidence="1" key="1">
    <citation type="submission" date="2021-05" db="EMBL/GenBank/DDBJ databases">
        <authorList>
            <person name="Alioto T."/>
            <person name="Alioto T."/>
            <person name="Gomez Garrido J."/>
        </authorList>
    </citation>
    <scope>NUCLEOTIDE SEQUENCE</scope>
</reference>
<protein>
    <submittedName>
        <fullName evidence="1">Uncharacterized protein</fullName>
    </submittedName>
</protein>
<proteinExistence type="predicted"/>
<organism evidence="1">
    <name type="scientific">Cacopsylla melanoneura</name>
    <dbReference type="NCBI Taxonomy" id="428564"/>
    <lineage>
        <taxon>Eukaryota</taxon>
        <taxon>Metazoa</taxon>
        <taxon>Ecdysozoa</taxon>
        <taxon>Arthropoda</taxon>
        <taxon>Hexapoda</taxon>
        <taxon>Insecta</taxon>
        <taxon>Pterygota</taxon>
        <taxon>Neoptera</taxon>
        <taxon>Paraneoptera</taxon>
        <taxon>Hemiptera</taxon>
        <taxon>Sternorrhyncha</taxon>
        <taxon>Psylloidea</taxon>
        <taxon>Psyllidae</taxon>
        <taxon>Psyllinae</taxon>
        <taxon>Cacopsylla</taxon>
    </lineage>
</organism>
<dbReference type="SUPFAM" id="SSF56219">
    <property type="entry name" value="DNase I-like"/>
    <property type="match status" value="1"/>
</dbReference>
<accession>A0A8D8YXQ4</accession>
<name>A0A8D8YXQ4_9HEMI</name>
<dbReference type="InterPro" id="IPR036691">
    <property type="entry name" value="Endo/exonu/phosph_ase_sf"/>
</dbReference>
<sequence>MDIEVLEEIEQTLHSKVYENIEDWYKHEMTKKNKKITIIHINVRTLNMVKWTLLQTYLKNFKNIEIIVLTENSLNEEQTQFFTLKNFNLFTYHRKNRKGGGVAVYVKDNIASTQIHTINFKTAENIEIILEKKNMIINAVYRPPKTNIKEFIRELRRWILHKDVEKNDHVNSMQGVLLH</sequence>
<evidence type="ECO:0000313" key="1">
    <source>
        <dbReference type="EMBL" id="CAG6736855.1"/>
    </source>
</evidence>